<gene>
    <name evidence="1" type="ORF">TanjilG_28257</name>
</gene>
<comment type="caution">
    <text evidence="1">The sequence shown here is derived from an EMBL/GenBank/DDBJ whole genome shotgun (WGS) entry which is preliminary data.</text>
</comment>
<evidence type="ECO:0000313" key="2">
    <source>
        <dbReference type="Proteomes" id="UP000188354"/>
    </source>
</evidence>
<proteinExistence type="predicted"/>
<protein>
    <submittedName>
        <fullName evidence="1">Uncharacterized protein</fullName>
    </submittedName>
</protein>
<dbReference type="SUPFAM" id="SSF101148">
    <property type="entry name" value="Plant invertase/pectin methylesterase inhibitor"/>
    <property type="match status" value="1"/>
</dbReference>
<accession>A0A394DMH7</accession>
<dbReference type="AlphaFoldDB" id="A0A394DMH7"/>
<keyword evidence="2" id="KW-1185">Reference proteome</keyword>
<organism evidence="1 2">
    <name type="scientific">Lupinus angustifolius</name>
    <name type="common">Narrow-leaved blue lupine</name>
    <dbReference type="NCBI Taxonomy" id="3871"/>
    <lineage>
        <taxon>Eukaryota</taxon>
        <taxon>Viridiplantae</taxon>
        <taxon>Streptophyta</taxon>
        <taxon>Embryophyta</taxon>
        <taxon>Tracheophyta</taxon>
        <taxon>Spermatophyta</taxon>
        <taxon>Magnoliopsida</taxon>
        <taxon>eudicotyledons</taxon>
        <taxon>Gunneridae</taxon>
        <taxon>Pentapetalae</taxon>
        <taxon>rosids</taxon>
        <taxon>fabids</taxon>
        <taxon>Fabales</taxon>
        <taxon>Fabaceae</taxon>
        <taxon>Papilionoideae</taxon>
        <taxon>50 kb inversion clade</taxon>
        <taxon>genistoids sensu lato</taxon>
        <taxon>core genistoids</taxon>
        <taxon>Genisteae</taxon>
        <taxon>Lupinus</taxon>
    </lineage>
</organism>
<sequence>MFLLFATASSASKVVDVNIMQSSPRPFIMLKYSKFKAWWSKSKDEGALNVIDYAQESLKKGDYFSLSAASKAVIIDVEDCITGGDPEDTPYNDKSKLPQYVENVQKVVHIVVIISNHLIQN</sequence>
<dbReference type="Gene3D" id="1.20.140.40">
    <property type="entry name" value="Invertase/pectin methylesterase inhibitor family protein"/>
    <property type="match status" value="1"/>
</dbReference>
<dbReference type="InterPro" id="IPR035513">
    <property type="entry name" value="Invertase/methylesterase_inhib"/>
</dbReference>
<dbReference type="Proteomes" id="UP000188354">
    <property type="component" value="Unassembled WGS sequence"/>
</dbReference>
<reference evidence="1 2" key="1">
    <citation type="journal article" date="2017" name="Plant Biotechnol. J.">
        <title>A comprehensive draft genome sequence for lupin (Lupinus angustifolius), an emerging health food: insights into plant-microbe interactions and legume evolution.</title>
        <authorList>
            <person name="Hane J.K."/>
            <person name="Ming Y."/>
            <person name="Kamphuis L.G."/>
            <person name="Nelson M.N."/>
            <person name="Garg G."/>
            <person name="Atkins C.A."/>
            <person name="Bayer P.E."/>
            <person name="Bravo A."/>
            <person name="Bringans S."/>
            <person name="Cannon S."/>
            <person name="Edwards D."/>
            <person name="Foley R."/>
            <person name="Gao L.L."/>
            <person name="Harrison M.J."/>
            <person name="Huang W."/>
            <person name="Hurgobin B."/>
            <person name="Li S."/>
            <person name="Liu C.W."/>
            <person name="McGrath A."/>
            <person name="Morahan G."/>
            <person name="Murray J."/>
            <person name="Weller J."/>
            <person name="Jian J."/>
            <person name="Singh K.B."/>
        </authorList>
    </citation>
    <scope>NUCLEOTIDE SEQUENCE [LARGE SCALE GENOMIC DNA]</scope>
    <source>
        <strain evidence="2">cv. Tanjil</strain>
        <tissue evidence="1">Whole plant</tissue>
    </source>
</reference>
<dbReference type="Gramene" id="OIW21031">
    <property type="protein sequence ID" value="OIW21031"/>
    <property type="gene ID" value="TanjilG_28257"/>
</dbReference>
<evidence type="ECO:0000313" key="1">
    <source>
        <dbReference type="EMBL" id="OIW21031.1"/>
    </source>
</evidence>
<dbReference type="EMBL" id="MLAU01018336">
    <property type="protein sequence ID" value="OIW21031.1"/>
    <property type="molecule type" value="Genomic_DNA"/>
</dbReference>
<name>A0A394DMH7_LUPAN</name>